<name>A0A0R1UZA9_9LACO</name>
<evidence type="ECO:0000259" key="1">
    <source>
        <dbReference type="Pfam" id="PF06054"/>
    </source>
</evidence>
<dbReference type="EMBL" id="AZGC01000014">
    <property type="protein sequence ID" value="KRL96021.1"/>
    <property type="molecule type" value="Genomic_DNA"/>
</dbReference>
<dbReference type="Proteomes" id="UP000051084">
    <property type="component" value="Unassembled WGS sequence"/>
</dbReference>
<evidence type="ECO:0000313" key="3">
    <source>
        <dbReference type="Proteomes" id="UP000051084"/>
    </source>
</evidence>
<dbReference type="AlphaFoldDB" id="A0A0R1UZA9"/>
<dbReference type="Pfam" id="PF06054">
    <property type="entry name" value="CoiA_nuc"/>
    <property type="match status" value="1"/>
</dbReference>
<evidence type="ECO:0000313" key="2">
    <source>
        <dbReference type="EMBL" id="KRL96021.1"/>
    </source>
</evidence>
<dbReference type="RefSeq" id="WP_056995382.1">
    <property type="nucleotide sequence ID" value="NZ_AZGC01000014.1"/>
</dbReference>
<dbReference type="STRING" id="417373.GCA_001570685_01043"/>
<protein>
    <submittedName>
        <fullName evidence="2">Competence protein</fullName>
    </submittedName>
</protein>
<keyword evidence="3" id="KW-1185">Reference proteome</keyword>
<dbReference type="OrthoDB" id="3784230at2"/>
<accession>A0A0R1UZA9</accession>
<reference evidence="2 3" key="1">
    <citation type="journal article" date="2015" name="Genome Announc.">
        <title>Expanding the biotechnology potential of lactobacilli through comparative genomics of 213 strains and associated genera.</title>
        <authorList>
            <person name="Sun Z."/>
            <person name="Harris H.M."/>
            <person name="McCann A."/>
            <person name="Guo C."/>
            <person name="Argimon S."/>
            <person name="Zhang W."/>
            <person name="Yang X."/>
            <person name="Jeffery I.B."/>
            <person name="Cooney J.C."/>
            <person name="Kagawa T.F."/>
            <person name="Liu W."/>
            <person name="Song Y."/>
            <person name="Salvetti E."/>
            <person name="Wrobel A."/>
            <person name="Rasinkangas P."/>
            <person name="Parkhill J."/>
            <person name="Rea M.C."/>
            <person name="O'Sullivan O."/>
            <person name="Ritari J."/>
            <person name="Douillard F.P."/>
            <person name="Paul Ross R."/>
            <person name="Yang R."/>
            <person name="Briner A.E."/>
            <person name="Felis G.E."/>
            <person name="de Vos W.M."/>
            <person name="Barrangou R."/>
            <person name="Klaenhammer T.R."/>
            <person name="Caufield P.W."/>
            <person name="Cui Y."/>
            <person name="Zhang H."/>
            <person name="O'Toole P.W."/>
        </authorList>
    </citation>
    <scope>NUCLEOTIDE SEQUENCE [LARGE SCALE GENOMIC DNA]</scope>
    <source>
        <strain evidence="2 3">DSM 18793</strain>
    </source>
</reference>
<proteinExistence type="predicted"/>
<organism evidence="2 3">
    <name type="scientific">Limosilactobacillus equigenerosi DSM 18793 = JCM 14505</name>
    <dbReference type="NCBI Taxonomy" id="1423742"/>
    <lineage>
        <taxon>Bacteria</taxon>
        <taxon>Bacillati</taxon>
        <taxon>Bacillota</taxon>
        <taxon>Bacilli</taxon>
        <taxon>Lactobacillales</taxon>
        <taxon>Lactobacillaceae</taxon>
        <taxon>Limosilactobacillus</taxon>
    </lineage>
</organism>
<dbReference type="InterPro" id="IPR010330">
    <property type="entry name" value="CoiA_nuc"/>
</dbReference>
<dbReference type="PATRIC" id="fig|1423742.4.peg.749"/>
<comment type="caution">
    <text evidence="2">The sequence shown here is derived from an EMBL/GenBank/DDBJ whole genome shotgun (WGS) entry which is preliminary data.</text>
</comment>
<feature type="domain" description="Competence protein CoiA nuclease-like" evidence="1">
    <location>
        <begin position="55"/>
        <end position="147"/>
    </location>
</feature>
<gene>
    <name evidence="2" type="ORF">FC21_GL000720</name>
</gene>
<sequence>MQLALNQAQVLVTPQQAQLGAELTCPTCGRPVRLVCGSRRRYFRHLSGQSTGAGETTTHLKGKDQLFLKYQQANQQVQTEVSLPQFNRRIDILVQNKQQQLALEYQCSPISAEQLSQRTQAYYQAGIKVRWIFGPRYEQPSRHQHQLMTQWVLNQPCLITMGPPNWTIKYRFITTPANSGWLRMKHEYACLRRLRRATTNDLANLAYQQGHRLWLCPVGLHTLVESWPLTTESLLMWQIRLLLALERTAPATTWTLATWQQWVNQHTQWATFPLLAAQQQKKLQQVCLQQLLVHWLANGFLTQQSQKIMRGQINWEKSDEQKWQHLRQVSRQQRPSIERDRLVMLERGN</sequence>